<keyword evidence="1" id="KW-0597">Phosphoprotein</keyword>
<feature type="domain" description="HTH LytTR-type" evidence="3">
    <location>
        <begin position="144"/>
        <end position="242"/>
    </location>
</feature>
<dbReference type="PANTHER" id="PTHR37299:SF1">
    <property type="entry name" value="STAGE 0 SPORULATION PROTEIN A HOMOLOG"/>
    <property type="match status" value="1"/>
</dbReference>
<evidence type="ECO:0000256" key="1">
    <source>
        <dbReference type="PROSITE-ProRule" id="PRU00169"/>
    </source>
</evidence>
<dbReference type="Gene3D" id="2.40.50.1020">
    <property type="entry name" value="LytTr DNA-binding domain"/>
    <property type="match status" value="1"/>
</dbReference>
<accession>A0ABV8AQV4</accession>
<evidence type="ECO:0000313" key="4">
    <source>
        <dbReference type="EMBL" id="MFC3880000.1"/>
    </source>
</evidence>
<proteinExistence type="predicted"/>
<name>A0ABV8AQV4_9BACT</name>
<evidence type="ECO:0000259" key="3">
    <source>
        <dbReference type="PROSITE" id="PS50930"/>
    </source>
</evidence>
<gene>
    <name evidence="4" type="ORF">ACFOSV_07430</name>
</gene>
<dbReference type="EMBL" id="JBHRZS010000006">
    <property type="protein sequence ID" value="MFC3880000.1"/>
    <property type="molecule type" value="Genomic_DNA"/>
</dbReference>
<dbReference type="SMART" id="SM00448">
    <property type="entry name" value="REC"/>
    <property type="match status" value="1"/>
</dbReference>
<dbReference type="InterPro" id="IPR046947">
    <property type="entry name" value="LytR-like"/>
</dbReference>
<dbReference type="Proteomes" id="UP001595805">
    <property type="component" value="Unassembled WGS sequence"/>
</dbReference>
<organism evidence="4 5">
    <name type="scientific">Algoriphagus namhaensis</name>
    <dbReference type="NCBI Taxonomy" id="915353"/>
    <lineage>
        <taxon>Bacteria</taxon>
        <taxon>Pseudomonadati</taxon>
        <taxon>Bacteroidota</taxon>
        <taxon>Cytophagia</taxon>
        <taxon>Cytophagales</taxon>
        <taxon>Cyclobacteriaceae</taxon>
        <taxon>Algoriphagus</taxon>
    </lineage>
</organism>
<evidence type="ECO:0000313" key="5">
    <source>
        <dbReference type="Proteomes" id="UP001595805"/>
    </source>
</evidence>
<sequence>MSQLKILIVEDDPMISASLNDILRVLNHTVIGSAESADEAISICNETIPDLALLDIQISGDIDGVELAELLRDQFDIPFIFTTAYANNETILRARDKGPFGYLVKPYGVKEVNAAIQIAKASFDRLKSAEQKASALSKIVDDSLFLKVDSKLIKVKIEDILYIEAKGDYALFKTKEKGYIVHTTIKHVEQRLSDYNFQKVHRSFVVNIPKIVDIEESNLLIQDKVIPISRANKEALMKRLNLL</sequence>
<dbReference type="InterPro" id="IPR007492">
    <property type="entry name" value="LytTR_DNA-bd_dom"/>
</dbReference>
<dbReference type="PANTHER" id="PTHR37299">
    <property type="entry name" value="TRANSCRIPTIONAL REGULATOR-RELATED"/>
    <property type="match status" value="1"/>
</dbReference>
<dbReference type="SMART" id="SM00850">
    <property type="entry name" value="LytTR"/>
    <property type="match status" value="1"/>
</dbReference>
<protein>
    <submittedName>
        <fullName evidence="4">LytR/AlgR family response regulator transcription factor</fullName>
    </submittedName>
</protein>
<dbReference type="PROSITE" id="PS50930">
    <property type="entry name" value="HTH_LYTTR"/>
    <property type="match status" value="1"/>
</dbReference>
<comment type="caution">
    <text evidence="4">The sequence shown here is derived from an EMBL/GenBank/DDBJ whole genome shotgun (WGS) entry which is preliminary data.</text>
</comment>
<evidence type="ECO:0000259" key="2">
    <source>
        <dbReference type="PROSITE" id="PS50110"/>
    </source>
</evidence>
<dbReference type="Pfam" id="PF04397">
    <property type="entry name" value="LytTR"/>
    <property type="match status" value="1"/>
</dbReference>
<feature type="domain" description="Response regulatory" evidence="2">
    <location>
        <begin position="5"/>
        <end position="120"/>
    </location>
</feature>
<feature type="modified residue" description="4-aspartylphosphate" evidence="1">
    <location>
        <position position="55"/>
    </location>
</feature>
<dbReference type="CDD" id="cd17534">
    <property type="entry name" value="REC_DC-like"/>
    <property type="match status" value="1"/>
</dbReference>
<keyword evidence="5" id="KW-1185">Reference proteome</keyword>
<dbReference type="SUPFAM" id="SSF52172">
    <property type="entry name" value="CheY-like"/>
    <property type="match status" value="1"/>
</dbReference>
<dbReference type="PROSITE" id="PS50110">
    <property type="entry name" value="RESPONSE_REGULATORY"/>
    <property type="match status" value="1"/>
</dbReference>
<dbReference type="Gene3D" id="3.40.50.2300">
    <property type="match status" value="1"/>
</dbReference>
<dbReference type="InterPro" id="IPR001789">
    <property type="entry name" value="Sig_transdc_resp-reg_receiver"/>
</dbReference>
<dbReference type="RefSeq" id="WP_377904958.1">
    <property type="nucleotide sequence ID" value="NZ_JBHRZS010000006.1"/>
</dbReference>
<dbReference type="Pfam" id="PF00072">
    <property type="entry name" value="Response_reg"/>
    <property type="match status" value="1"/>
</dbReference>
<dbReference type="InterPro" id="IPR011006">
    <property type="entry name" value="CheY-like_superfamily"/>
</dbReference>
<reference evidence="5" key="1">
    <citation type="journal article" date="2019" name="Int. J. Syst. Evol. Microbiol.">
        <title>The Global Catalogue of Microorganisms (GCM) 10K type strain sequencing project: providing services to taxonomists for standard genome sequencing and annotation.</title>
        <authorList>
            <consortium name="The Broad Institute Genomics Platform"/>
            <consortium name="The Broad Institute Genome Sequencing Center for Infectious Disease"/>
            <person name="Wu L."/>
            <person name="Ma J."/>
        </authorList>
    </citation>
    <scope>NUCLEOTIDE SEQUENCE [LARGE SCALE GENOMIC DNA]</scope>
    <source>
        <strain evidence="5">CCUG 60523</strain>
    </source>
</reference>